<keyword evidence="3 6" id="KW-0812">Transmembrane</keyword>
<keyword evidence="5 6" id="KW-0472">Membrane</keyword>
<evidence type="ECO:0000256" key="6">
    <source>
        <dbReference type="SAM" id="Phobius"/>
    </source>
</evidence>
<feature type="transmembrane region" description="Helical" evidence="6">
    <location>
        <begin position="506"/>
        <end position="526"/>
    </location>
</feature>
<dbReference type="PANTHER" id="PTHR30619:SF1">
    <property type="entry name" value="RECOMBINATION PROTEIN 2"/>
    <property type="match status" value="1"/>
</dbReference>
<name>A0ABX0IGD0_9FLAO</name>
<protein>
    <submittedName>
        <fullName evidence="9">ComEC family competence protein</fullName>
    </submittedName>
</protein>
<evidence type="ECO:0000256" key="2">
    <source>
        <dbReference type="ARBA" id="ARBA00022475"/>
    </source>
</evidence>
<dbReference type="PANTHER" id="PTHR30619">
    <property type="entry name" value="DNA INTERNALIZATION/COMPETENCE PROTEIN COMEC/REC2"/>
    <property type="match status" value="1"/>
</dbReference>
<dbReference type="InterPro" id="IPR025405">
    <property type="entry name" value="DUF4131"/>
</dbReference>
<feature type="transmembrane region" description="Helical" evidence="6">
    <location>
        <begin position="412"/>
        <end position="440"/>
    </location>
</feature>
<evidence type="ECO:0000259" key="8">
    <source>
        <dbReference type="Pfam" id="PF13567"/>
    </source>
</evidence>
<keyword evidence="2" id="KW-1003">Cell membrane</keyword>
<dbReference type="InterPro" id="IPR004477">
    <property type="entry name" value="ComEC_N"/>
</dbReference>
<feature type="transmembrane region" description="Helical" evidence="6">
    <location>
        <begin position="473"/>
        <end position="499"/>
    </location>
</feature>
<evidence type="ECO:0000256" key="4">
    <source>
        <dbReference type="ARBA" id="ARBA00022989"/>
    </source>
</evidence>
<feature type="transmembrane region" description="Helical" evidence="6">
    <location>
        <begin position="31"/>
        <end position="48"/>
    </location>
</feature>
<proteinExistence type="predicted"/>
<dbReference type="NCBIfam" id="TIGR00360">
    <property type="entry name" value="ComEC_N-term"/>
    <property type="match status" value="1"/>
</dbReference>
<dbReference type="Pfam" id="PF03772">
    <property type="entry name" value="Competence"/>
    <property type="match status" value="1"/>
</dbReference>
<keyword evidence="10" id="KW-1185">Reference proteome</keyword>
<dbReference type="InterPro" id="IPR052159">
    <property type="entry name" value="Competence_DNA_uptake"/>
</dbReference>
<sequence length="670" mass="76771">MKPLKFPLITITCAFAVGIIAQYYWKISFSILLISSLFGVLLFGVFYWKSNKKIIQNTTFGIVVYLLSFVLGMITFFVHLDSNKQNHYSRQTFEATNSIRGVVQTPLKPNAKYNKYFVTVTSFNQANVSGKLLIYVPKKTKIILHSGAEIWFMAPVYSIPKAYNPYQFDYANYLEKQNVFHQVYANENHLKVIHQHHDVDYFLENLRNSLSRSFDIHHFDAKTKAIVDALLLGQRVEMDTQTVTDYSNAGVIHVLAISGLHISILYFVLVFLLKPLKRVKFGNEIQLVIILSFLWLFALLTGLPASVTRAVTLFSFISIGNYFNQPKAIYNAMAISAFLILLFVPNAIFDIGFQLSYAAVLAIILFQPFYKKFHFTKNKIGIYFIDTILVSIAAQIGVLPLSLYYFNQLPMLFLLANLVIIPLSSFVLIYGILILVLNFILPEAAVFLGKLLSFLIQLMNDYIHWIAQFKSGIITNISFSAIMVLTLYLFIISCLFWIYKKKRKHTVYVLVALFIFQISFIFVKIAENKGSELIVFNDKSSLIGIKNRNTIIAYTDAPENHIATLNHYSRGTFSDSLRIFPMQNVLLFDEKRILIIDSLGIYKTSIKPEIVVLMQSPKINLSRLIKDVNPKLIIADKTNYRNLLKVWSATCQKEKIPFHAIAEKGFYRLK</sequence>
<feature type="transmembrane region" description="Helical" evidence="6">
    <location>
        <begin position="251"/>
        <end position="273"/>
    </location>
</feature>
<feature type="transmembrane region" description="Helical" evidence="6">
    <location>
        <begin position="351"/>
        <end position="370"/>
    </location>
</feature>
<feature type="transmembrane region" description="Helical" evidence="6">
    <location>
        <begin position="447"/>
        <end position="467"/>
    </location>
</feature>
<evidence type="ECO:0000313" key="9">
    <source>
        <dbReference type="EMBL" id="NHM04919.1"/>
    </source>
</evidence>
<dbReference type="RefSeq" id="WP_166236951.1">
    <property type="nucleotide sequence ID" value="NZ_JAAJBV010000006.1"/>
</dbReference>
<comment type="subcellular location">
    <subcellularLocation>
        <location evidence="1">Cell membrane</location>
        <topology evidence="1">Multi-pass membrane protein</topology>
    </subcellularLocation>
</comment>
<feature type="transmembrane region" description="Helical" evidence="6">
    <location>
        <begin position="328"/>
        <end position="345"/>
    </location>
</feature>
<evidence type="ECO:0000256" key="3">
    <source>
        <dbReference type="ARBA" id="ARBA00022692"/>
    </source>
</evidence>
<feature type="domain" description="ComEC/Rec2-related protein" evidence="7">
    <location>
        <begin position="230"/>
        <end position="500"/>
    </location>
</feature>
<evidence type="ECO:0000256" key="5">
    <source>
        <dbReference type="ARBA" id="ARBA00023136"/>
    </source>
</evidence>
<reference evidence="9 10" key="1">
    <citation type="submission" date="2020-02" db="EMBL/GenBank/DDBJ databases">
        <authorList>
            <person name="Chen W.-M."/>
        </authorList>
    </citation>
    <scope>NUCLEOTIDE SEQUENCE [LARGE SCALE GENOMIC DNA]</scope>
    <source>
        <strain evidence="9 10">TWA-26</strain>
    </source>
</reference>
<comment type="caution">
    <text evidence="9">The sequence shown here is derived from an EMBL/GenBank/DDBJ whole genome shotgun (WGS) entry which is preliminary data.</text>
</comment>
<feature type="transmembrane region" description="Helical" evidence="6">
    <location>
        <begin position="60"/>
        <end position="80"/>
    </location>
</feature>
<evidence type="ECO:0000259" key="7">
    <source>
        <dbReference type="Pfam" id="PF03772"/>
    </source>
</evidence>
<dbReference type="Pfam" id="PF13567">
    <property type="entry name" value="DUF4131"/>
    <property type="match status" value="1"/>
</dbReference>
<feature type="transmembrane region" description="Helical" evidence="6">
    <location>
        <begin position="285"/>
        <end position="307"/>
    </location>
</feature>
<feature type="domain" description="DUF4131" evidence="8">
    <location>
        <begin position="27"/>
        <end position="189"/>
    </location>
</feature>
<accession>A0ABX0IGD0</accession>
<evidence type="ECO:0000313" key="10">
    <source>
        <dbReference type="Proteomes" id="UP000761423"/>
    </source>
</evidence>
<gene>
    <name evidence="9" type="ORF">G4L40_09415</name>
</gene>
<dbReference type="Proteomes" id="UP000761423">
    <property type="component" value="Unassembled WGS sequence"/>
</dbReference>
<organism evidence="9 10">
    <name type="scientific">Flavobacterium celericrescens</name>
    <dbReference type="NCBI Taxonomy" id="2709780"/>
    <lineage>
        <taxon>Bacteria</taxon>
        <taxon>Pseudomonadati</taxon>
        <taxon>Bacteroidota</taxon>
        <taxon>Flavobacteriia</taxon>
        <taxon>Flavobacteriales</taxon>
        <taxon>Flavobacteriaceae</taxon>
        <taxon>Flavobacterium</taxon>
    </lineage>
</organism>
<feature type="transmembrane region" description="Helical" evidence="6">
    <location>
        <begin position="382"/>
        <end position="406"/>
    </location>
</feature>
<feature type="transmembrane region" description="Helical" evidence="6">
    <location>
        <begin position="6"/>
        <end position="24"/>
    </location>
</feature>
<dbReference type="EMBL" id="JAAJBV010000006">
    <property type="protein sequence ID" value="NHM04919.1"/>
    <property type="molecule type" value="Genomic_DNA"/>
</dbReference>
<evidence type="ECO:0000256" key="1">
    <source>
        <dbReference type="ARBA" id="ARBA00004651"/>
    </source>
</evidence>
<keyword evidence="4 6" id="KW-1133">Transmembrane helix</keyword>